<feature type="region of interest" description="Disordered" evidence="1">
    <location>
        <begin position="1"/>
        <end position="26"/>
    </location>
</feature>
<sequence length="71" mass="7855">MHLSPDFPSLSASLCPSPPTAVKGQSMKSGPLIFIPTSFPMKLHISVVPFVLKNTSDIPRKFRSRWKACRS</sequence>
<reference evidence="3" key="1">
    <citation type="journal article" date="2014" name="Proc. Natl. Acad. Sci. U.S.A.">
        <title>Extensive sampling of basidiomycete genomes demonstrates inadequacy of the white-rot/brown-rot paradigm for wood decay fungi.</title>
        <authorList>
            <person name="Riley R."/>
            <person name="Salamov A.A."/>
            <person name="Brown D.W."/>
            <person name="Nagy L.G."/>
            <person name="Floudas D."/>
            <person name="Held B.W."/>
            <person name="Levasseur A."/>
            <person name="Lombard V."/>
            <person name="Morin E."/>
            <person name="Otillar R."/>
            <person name="Lindquist E.A."/>
            <person name="Sun H."/>
            <person name="LaButti K.M."/>
            <person name="Schmutz J."/>
            <person name="Jabbour D."/>
            <person name="Luo H."/>
            <person name="Baker S.E."/>
            <person name="Pisabarro A.G."/>
            <person name="Walton J.D."/>
            <person name="Blanchette R.A."/>
            <person name="Henrissat B."/>
            <person name="Martin F."/>
            <person name="Cullen D."/>
            <person name="Hibbett D.S."/>
            <person name="Grigoriev I.V."/>
        </authorList>
    </citation>
    <scope>NUCLEOTIDE SEQUENCE [LARGE SCALE GENOMIC DNA]</scope>
    <source>
        <strain evidence="3">CBS 339.88</strain>
    </source>
</reference>
<dbReference type="EMBL" id="KL142386">
    <property type="protein sequence ID" value="KDR73144.1"/>
    <property type="molecule type" value="Genomic_DNA"/>
</dbReference>
<name>A0A067SZN2_GALM3</name>
<organism evidence="2 3">
    <name type="scientific">Galerina marginata (strain CBS 339.88)</name>
    <dbReference type="NCBI Taxonomy" id="685588"/>
    <lineage>
        <taxon>Eukaryota</taxon>
        <taxon>Fungi</taxon>
        <taxon>Dikarya</taxon>
        <taxon>Basidiomycota</taxon>
        <taxon>Agaricomycotina</taxon>
        <taxon>Agaricomycetes</taxon>
        <taxon>Agaricomycetidae</taxon>
        <taxon>Agaricales</taxon>
        <taxon>Agaricineae</taxon>
        <taxon>Strophariaceae</taxon>
        <taxon>Galerina</taxon>
    </lineage>
</organism>
<keyword evidence="3" id="KW-1185">Reference proteome</keyword>
<proteinExistence type="predicted"/>
<gene>
    <name evidence="2" type="ORF">GALMADRAFT_722282</name>
</gene>
<evidence type="ECO:0000256" key="1">
    <source>
        <dbReference type="SAM" id="MobiDB-lite"/>
    </source>
</evidence>
<protein>
    <submittedName>
        <fullName evidence="2">Uncharacterized protein</fullName>
    </submittedName>
</protein>
<accession>A0A067SZN2</accession>
<dbReference type="HOGENOM" id="CLU_2740183_0_0_1"/>
<evidence type="ECO:0000313" key="2">
    <source>
        <dbReference type="EMBL" id="KDR73144.1"/>
    </source>
</evidence>
<dbReference type="Proteomes" id="UP000027222">
    <property type="component" value="Unassembled WGS sequence"/>
</dbReference>
<evidence type="ECO:0000313" key="3">
    <source>
        <dbReference type="Proteomes" id="UP000027222"/>
    </source>
</evidence>
<dbReference type="AlphaFoldDB" id="A0A067SZN2"/>